<dbReference type="GO" id="GO:0000981">
    <property type="term" value="F:DNA-binding transcription factor activity, RNA polymerase II-specific"/>
    <property type="evidence" value="ECO:0007669"/>
    <property type="project" value="TreeGrafter"/>
</dbReference>
<keyword evidence="5" id="KW-0539">Nucleus</keyword>
<protein>
    <recommendedName>
        <fullName evidence="7">E2F/DP family winged-helix DNA-binding domain-containing protein</fullName>
    </recommendedName>
</protein>
<accession>A0A7S0D615</accession>
<dbReference type="PANTHER" id="PTHR12081:SF18">
    <property type="entry name" value="TRANSCRIPTION FACTOR E2F2-RELATED"/>
    <property type="match status" value="1"/>
</dbReference>
<dbReference type="InterPro" id="IPR003316">
    <property type="entry name" value="E2F_WHTH_DNA-bd_dom"/>
</dbReference>
<feature type="region of interest" description="Disordered" evidence="6">
    <location>
        <begin position="250"/>
        <end position="270"/>
    </location>
</feature>
<keyword evidence="2 5" id="KW-0805">Transcription regulation</keyword>
<dbReference type="SMART" id="SM01372">
    <property type="entry name" value="E2F_TDP"/>
    <property type="match status" value="1"/>
</dbReference>
<sequence length="318" mass="34480">MQTPGGSTCRYDSSLSLLTKKFVTLIEQADEGTIDLNRAAESLQVQKRRIYDITNVLEGIGLIEKKSKNNIQWKALGSSSTKDGEDANADLTGLREDLRVMHEEERNLDRHIENMRKSMQVLLEDPAHKGNLYIAEDDIKEIPCFASETLVAVRAPHGTTLEVPDPDEGGDGDEKRYQIFLKSASGPVEVFLVSLHDDLEERPTAKTSPGVGAEMPTSALADADALPAAEVKNESRDAKLSAWDLDAHARGAPSRLDGGDGRDSNPGAPGGVMRILPPSCDPDYWFSDEAKAFGLSDMFVPGGIGEDAFEEPPGLGDF</sequence>
<dbReference type="Pfam" id="PF02319">
    <property type="entry name" value="WHD_E2F_TDP"/>
    <property type="match status" value="1"/>
</dbReference>
<dbReference type="Gene3D" id="6.10.250.540">
    <property type="match status" value="1"/>
</dbReference>
<name>A0A7S0D615_MICPS</name>
<dbReference type="GO" id="GO:0046983">
    <property type="term" value="F:protein dimerization activity"/>
    <property type="evidence" value="ECO:0007669"/>
    <property type="project" value="InterPro"/>
</dbReference>
<evidence type="ECO:0000256" key="4">
    <source>
        <dbReference type="ARBA" id="ARBA00023163"/>
    </source>
</evidence>
<dbReference type="InterPro" id="IPR032198">
    <property type="entry name" value="E2F_CC-MB"/>
</dbReference>
<dbReference type="InterPro" id="IPR015633">
    <property type="entry name" value="E2F"/>
</dbReference>
<dbReference type="Pfam" id="PF16421">
    <property type="entry name" value="E2F_CC-MB"/>
    <property type="match status" value="1"/>
</dbReference>
<dbReference type="InterPro" id="IPR037241">
    <property type="entry name" value="E2F-DP_heterodim"/>
</dbReference>
<organism evidence="8">
    <name type="scientific">Micromonas pusilla</name>
    <name type="common">Picoplanktonic green alga</name>
    <name type="synonym">Chromulina pusilla</name>
    <dbReference type="NCBI Taxonomy" id="38833"/>
    <lineage>
        <taxon>Eukaryota</taxon>
        <taxon>Viridiplantae</taxon>
        <taxon>Chlorophyta</taxon>
        <taxon>Mamiellophyceae</taxon>
        <taxon>Mamiellales</taxon>
        <taxon>Mamiellaceae</taxon>
        <taxon>Micromonas</taxon>
    </lineage>
</organism>
<dbReference type="Gene3D" id="1.10.10.10">
    <property type="entry name" value="Winged helix-like DNA-binding domain superfamily/Winged helix DNA-binding domain"/>
    <property type="match status" value="1"/>
</dbReference>
<gene>
    <name evidence="8" type="ORF">MSP1401_LOCUS8440</name>
</gene>
<dbReference type="SUPFAM" id="SSF144074">
    <property type="entry name" value="E2F-DP heterodimerization region"/>
    <property type="match status" value="1"/>
</dbReference>
<evidence type="ECO:0000256" key="2">
    <source>
        <dbReference type="ARBA" id="ARBA00023015"/>
    </source>
</evidence>
<evidence type="ECO:0000256" key="3">
    <source>
        <dbReference type="ARBA" id="ARBA00023125"/>
    </source>
</evidence>
<dbReference type="FunFam" id="1.10.10.10:FF:000008">
    <property type="entry name" value="E2F transcription factor 1"/>
    <property type="match status" value="1"/>
</dbReference>
<comment type="subcellular location">
    <subcellularLocation>
        <location evidence="5">Nucleus</location>
    </subcellularLocation>
</comment>
<evidence type="ECO:0000259" key="7">
    <source>
        <dbReference type="SMART" id="SM01372"/>
    </source>
</evidence>
<dbReference type="SUPFAM" id="SSF46785">
    <property type="entry name" value="Winged helix' DNA-binding domain"/>
    <property type="match status" value="1"/>
</dbReference>
<dbReference type="InterPro" id="IPR036388">
    <property type="entry name" value="WH-like_DNA-bd_sf"/>
</dbReference>
<feature type="domain" description="E2F/DP family winged-helix DNA-binding" evidence="7">
    <location>
        <begin position="10"/>
        <end position="75"/>
    </location>
</feature>
<evidence type="ECO:0000256" key="6">
    <source>
        <dbReference type="SAM" id="MobiDB-lite"/>
    </source>
</evidence>
<dbReference type="GO" id="GO:0090575">
    <property type="term" value="C:RNA polymerase II transcription regulator complex"/>
    <property type="evidence" value="ECO:0007669"/>
    <property type="project" value="TreeGrafter"/>
</dbReference>
<dbReference type="AlphaFoldDB" id="A0A7S0D615"/>
<dbReference type="GO" id="GO:0000978">
    <property type="term" value="F:RNA polymerase II cis-regulatory region sequence-specific DNA binding"/>
    <property type="evidence" value="ECO:0007669"/>
    <property type="project" value="InterPro"/>
</dbReference>
<dbReference type="PANTHER" id="PTHR12081">
    <property type="entry name" value="TRANSCRIPTION FACTOR E2F"/>
    <property type="match status" value="1"/>
</dbReference>
<keyword evidence="4 5" id="KW-0804">Transcription</keyword>
<comment type="similarity">
    <text evidence="1 5">Belongs to the E2F/DP family.</text>
</comment>
<evidence type="ECO:0000313" key="8">
    <source>
        <dbReference type="EMBL" id="CAD8444425.1"/>
    </source>
</evidence>
<proteinExistence type="inferred from homology"/>
<dbReference type="CDD" id="cd14660">
    <property type="entry name" value="E2F_DD"/>
    <property type="match status" value="1"/>
</dbReference>
<keyword evidence="3 5" id="KW-0238">DNA-binding</keyword>
<dbReference type="InterPro" id="IPR036390">
    <property type="entry name" value="WH_DNA-bd_sf"/>
</dbReference>
<evidence type="ECO:0000256" key="5">
    <source>
        <dbReference type="RuleBase" id="RU003796"/>
    </source>
</evidence>
<reference evidence="8" key="1">
    <citation type="submission" date="2021-01" db="EMBL/GenBank/DDBJ databases">
        <authorList>
            <person name="Corre E."/>
            <person name="Pelletier E."/>
            <person name="Niang G."/>
            <person name="Scheremetjew M."/>
            <person name="Finn R."/>
            <person name="Kale V."/>
            <person name="Holt S."/>
            <person name="Cochrane G."/>
            <person name="Meng A."/>
            <person name="Brown T."/>
            <person name="Cohen L."/>
        </authorList>
    </citation>
    <scope>NUCLEOTIDE SEQUENCE</scope>
    <source>
        <strain evidence="8">CCAC1681</strain>
    </source>
</reference>
<dbReference type="EMBL" id="HBEN01010220">
    <property type="protein sequence ID" value="CAD8444425.1"/>
    <property type="molecule type" value="Transcribed_RNA"/>
</dbReference>
<evidence type="ECO:0000256" key="1">
    <source>
        <dbReference type="ARBA" id="ARBA00010940"/>
    </source>
</evidence>